<dbReference type="RefSeq" id="WP_160953327.1">
    <property type="nucleotide sequence ID" value="NZ_WWEQ01000028.1"/>
</dbReference>
<feature type="domain" description="Peptidase S9 prolyl oligopeptidase catalytic" evidence="1">
    <location>
        <begin position="445"/>
        <end position="648"/>
    </location>
</feature>
<dbReference type="EMBL" id="WWEQ01000028">
    <property type="protein sequence ID" value="MYM19897.1"/>
    <property type="molecule type" value="Genomic_DNA"/>
</dbReference>
<organism evidence="2 3">
    <name type="scientific">Brevibacterium rongguiense</name>
    <dbReference type="NCBI Taxonomy" id="2695267"/>
    <lineage>
        <taxon>Bacteria</taxon>
        <taxon>Bacillati</taxon>
        <taxon>Actinomycetota</taxon>
        <taxon>Actinomycetes</taxon>
        <taxon>Micrococcales</taxon>
        <taxon>Brevibacteriaceae</taxon>
        <taxon>Brevibacterium</taxon>
    </lineage>
</organism>
<sequence>MSAAPGAWRSPLTAALVAGAEAPVSDARFAAERICYAQRIPAEGGRIGVFTTAVARPGEARQLLPAGFSARSRVHEYGGGAWALDDAGLLVFVNGADQRLYRLDTARTGADPEPLTPASGAAVRYGGLAYSGGRLLGIREAHLPGGIERAIVAIDPRAPAVAAHTSAEPAQACAAPAVAELARGPHFLAQPQLSPDGALLAFIGWDHPDMPWDETRLYLCEPGGEPCAVFGQPGESVLQPQWLSTARLAVSADRTGTWTLYRLSAPDFLARAQGRPGAMRPEAEPLLADQGEIGGPLWSLDARWYLPARGGSRILAQARSGTSRLLWADASPAAREDGDVRELPCELSAFALEDVSGDTALLLGGGPDRITGLYAYDIPSGRLFAIALAAELPVPAAYLPRPAVREFDGVHAIVYPPHSPDAEAAGPAPYLAVIHGGPTAQATPRVSLEHAYFTSRGIGVVEVDYGGSTGYGRAYRERLRGRWGEVDVADAVTVMTALVAEGAADPARLGIRGGSAGGYTVLRALTDTTVFAAGASYYGVADLTTLAASTHDFESRYVEGLAGGPEAYAGASPLGRLDTVRAPIAIFQGDVDPVVPRSQAEQLAAGLDERGVPYAALFFPGESHGFTQPANIAAALEAELSFYGRVMGFETPDVPPVVLRGRGR</sequence>
<dbReference type="InterPro" id="IPR050585">
    <property type="entry name" value="Xaa-Pro_dipeptidyl-ppase/CocE"/>
</dbReference>
<dbReference type="InterPro" id="IPR001375">
    <property type="entry name" value="Peptidase_S9_cat"/>
</dbReference>
<dbReference type="InterPro" id="IPR011042">
    <property type="entry name" value="6-blade_b-propeller_TolB-like"/>
</dbReference>
<evidence type="ECO:0000313" key="2">
    <source>
        <dbReference type="EMBL" id="MYM19897.1"/>
    </source>
</evidence>
<name>A0A6N9H720_9MICO</name>
<dbReference type="SUPFAM" id="SSF53474">
    <property type="entry name" value="alpha/beta-Hydrolases"/>
    <property type="match status" value="1"/>
</dbReference>
<dbReference type="GO" id="GO:0008236">
    <property type="term" value="F:serine-type peptidase activity"/>
    <property type="evidence" value="ECO:0007669"/>
    <property type="project" value="InterPro"/>
</dbReference>
<dbReference type="PANTHER" id="PTHR43056">
    <property type="entry name" value="PEPTIDASE S9 PROLYL OLIGOPEPTIDASE"/>
    <property type="match status" value="1"/>
</dbReference>
<protein>
    <submittedName>
        <fullName evidence="2">Prolyl oligopeptidase family serine peptidase</fullName>
    </submittedName>
</protein>
<keyword evidence="3" id="KW-1185">Reference proteome</keyword>
<dbReference type="GO" id="GO:0006508">
    <property type="term" value="P:proteolysis"/>
    <property type="evidence" value="ECO:0007669"/>
    <property type="project" value="InterPro"/>
</dbReference>
<dbReference type="Gene3D" id="3.40.50.1820">
    <property type="entry name" value="alpha/beta hydrolase"/>
    <property type="match status" value="1"/>
</dbReference>
<reference evidence="2 3" key="1">
    <citation type="submission" date="2020-01" db="EMBL/GenBank/DDBJ databases">
        <authorList>
            <person name="Deng T."/>
        </authorList>
    </citation>
    <scope>NUCLEOTIDE SEQUENCE [LARGE SCALE GENOMIC DNA]</scope>
    <source>
        <strain evidence="2 3">5221</strain>
    </source>
</reference>
<dbReference type="AlphaFoldDB" id="A0A6N9H720"/>
<comment type="caution">
    <text evidence="2">The sequence shown here is derived from an EMBL/GenBank/DDBJ whole genome shotgun (WGS) entry which is preliminary data.</text>
</comment>
<dbReference type="SUPFAM" id="SSF82171">
    <property type="entry name" value="DPP6 N-terminal domain-like"/>
    <property type="match status" value="1"/>
</dbReference>
<dbReference type="PANTHER" id="PTHR43056:SF5">
    <property type="entry name" value="PEPTIDASE S9 PROLYL OLIGOPEPTIDASE CATALYTIC DOMAIN-CONTAINING PROTEIN"/>
    <property type="match status" value="1"/>
</dbReference>
<accession>A0A6N9H720</accession>
<dbReference type="Pfam" id="PF00326">
    <property type="entry name" value="Peptidase_S9"/>
    <property type="match status" value="1"/>
</dbReference>
<dbReference type="Gene3D" id="2.120.10.30">
    <property type="entry name" value="TolB, C-terminal domain"/>
    <property type="match status" value="1"/>
</dbReference>
<dbReference type="Proteomes" id="UP000469215">
    <property type="component" value="Unassembled WGS sequence"/>
</dbReference>
<proteinExistence type="predicted"/>
<evidence type="ECO:0000313" key="3">
    <source>
        <dbReference type="Proteomes" id="UP000469215"/>
    </source>
</evidence>
<gene>
    <name evidence="2" type="ORF">GSY69_07940</name>
</gene>
<dbReference type="InterPro" id="IPR029058">
    <property type="entry name" value="AB_hydrolase_fold"/>
</dbReference>
<evidence type="ECO:0000259" key="1">
    <source>
        <dbReference type="Pfam" id="PF00326"/>
    </source>
</evidence>